<dbReference type="GO" id="GO:0043565">
    <property type="term" value="F:sequence-specific DNA binding"/>
    <property type="evidence" value="ECO:0007669"/>
    <property type="project" value="InterPro"/>
</dbReference>
<evidence type="ECO:0000256" key="7">
    <source>
        <dbReference type="ARBA" id="ARBA00023163"/>
    </source>
</evidence>
<dbReference type="AlphaFoldDB" id="A0A251RXL8"/>
<reference evidence="13" key="2">
    <citation type="submission" date="2017-02" db="EMBL/GenBank/DDBJ databases">
        <title>Sunflower complete genome.</title>
        <authorList>
            <person name="Langlade N."/>
            <person name="Munos S."/>
        </authorList>
    </citation>
    <scope>NUCLEOTIDE SEQUENCE [LARGE SCALE GENOMIC DNA]</scope>
    <source>
        <tissue evidence="13">Leaves</tissue>
    </source>
</reference>
<keyword evidence="7" id="KW-0804">Transcription</keyword>
<dbReference type="SMART" id="SM00415">
    <property type="entry name" value="HSF"/>
    <property type="match status" value="1"/>
</dbReference>
<keyword evidence="8" id="KW-0539">Nucleus</keyword>
<evidence type="ECO:0000256" key="6">
    <source>
        <dbReference type="ARBA" id="ARBA00023125"/>
    </source>
</evidence>
<keyword evidence="5 13" id="KW-0346">Stress response</keyword>
<dbReference type="EMBL" id="MNCJ02000331">
    <property type="protein sequence ID" value="KAF5758939.1"/>
    <property type="molecule type" value="Genomic_DNA"/>
</dbReference>
<evidence type="ECO:0000259" key="11">
    <source>
        <dbReference type="PROSITE" id="PS00434"/>
    </source>
</evidence>
<dbReference type="InterPro" id="IPR036388">
    <property type="entry name" value="WH-like_DNA-bd_sf"/>
</dbReference>
<feature type="compositionally biased region" description="Low complexity" evidence="10">
    <location>
        <begin position="139"/>
        <end position="150"/>
    </location>
</feature>
<dbReference type="Gene3D" id="1.10.10.10">
    <property type="entry name" value="Winged helix-like DNA-binding domain superfamily/Winged helix DNA-binding domain"/>
    <property type="match status" value="1"/>
</dbReference>
<name>A0A251RXL8_HELAN</name>
<dbReference type="PANTHER" id="PTHR10015">
    <property type="entry name" value="HEAT SHOCK TRANSCRIPTION FACTOR"/>
    <property type="match status" value="1"/>
</dbReference>
<evidence type="ECO:0000256" key="2">
    <source>
        <dbReference type="ARBA" id="ARBA00011233"/>
    </source>
</evidence>
<keyword evidence="4" id="KW-0805">Transcription regulation</keyword>
<evidence type="ECO:0000256" key="5">
    <source>
        <dbReference type="ARBA" id="ARBA00023016"/>
    </source>
</evidence>
<dbReference type="SUPFAM" id="SSF46785">
    <property type="entry name" value="Winged helix' DNA-binding domain"/>
    <property type="match status" value="1"/>
</dbReference>
<dbReference type="InParanoid" id="A0A251RXL8"/>
<dbReference type="PANTHER" id="PTHR10015:SF368">
    <property type="entry name" value="HEAT STRESS TRANSCRIPTION FACTOR B-4-LIKE"/>
    <property type="match status" value="1"/>
</dbReference>
<keyword evidence="14" id="KW-1185">Reference proteome</keyword>
<dbReference type="OMA" id="QKAMVAP"/>
<dbReference type="Gramene" id="mRNA:HanXRQr2_Chr16g0735231">
    <property type="protein sequence ID" value="mRNA:HanXRQr2_Chr16g0735231"/>
    <property type="gene ID" value="HanXRQr2_Chr16g0735231"/>
</dbReference>
<dbReference type="GO" id="GO:0003700">
    <property type="term" value="F:DNA-binding transcription factor activity"/>
    <property type="evidence" value="ECO:0000318"/>
    <property type="project" value="GO_Central"/>
</dbReference>
<proteinExistence type="inferred from homology"/>
<dbReference type="Proteomes" id="UP000215914">
    <property type="component" value="Chromosome 16"/>
</dbReference>
<organism evidence="13 14">
    <name type="scientific">Helianthus annuus</name>
    <name type="common">Common sunflower</name>
    <dbReference type="NCBI Taxonomy" id="4232"/>
    <lineage>
        <taxon>Eukaryota</taxon>
        <taxon>Viridiplantae</taxon>
        <taxon>Streptophyta</taxon>
        <taxon>Embryophyta</taxon>
        <taxon>Tracheophyta</taxon>
        <taxon>Spermatophyta</taxon>
        <taxon>Magnoliopsida</taxon>
        <taxon>eudicotyledons</taxon>
        <taxon>Gunneridae</taxon>
        <taxon>Pentapetalae</taxon>
        <taxon>asterids</taxon>
        <taxon>campanulids</taxon>
        <taxon>Asterales</taxon>
        <taxon>Asteraceae</taxon>
        <taxon>Asteroideae</taxon>
        <taxon>Heliantheae alliance</taxon>
        <taxon>Heliantheae</taxon>
        <taxon>Helianthus</taxon>
    </lineage>
</organism>
<evidence type="ECO:0000313" key="14">
    <source>
        <dbReference type="Proteomes" id="UP000215914"/>
    </source>
</evidence>
<dbReference type="FunCoup" id="A0A251RXL8">
    <property type="interactions" value="126"/>
</dbReference>
<evidence type="ECO:0000313" key="13">
    <source>
        <dbReference type="EMBL" id="OTF91207.1"/>
    </source>
</evidence>
<protein>
    <submittedName>
        <fullName evidence="13">Putative winged helix-turn-helix DNA-binding domain, Heat shock transcription factor family</fullName>
    </submittedName>
    <submittedName>
        <fullName evidence="12">Transcription factor HSF-type-DNA-binding family</fullName>
    </submittedName>
</protein>
<evidence type="ECO:0000256" key="1">
    <source>
        <dbReference type="ARBA" id="ARBA00004123"/>
    </source>
</evidence>
<dbReference type="PRINTS" id="PR00056">
    <property type="entry name" value="HSFDOMAIN"/>
</dbReference>
<dbReference type="OrthoDB" id="60033at2759"/>
<gene>
    <name evidence="13" type="ORF">HannXRQ_Chr16g0508201</name>
    <name evidence="12" type="ORF">HanXRQr2_Chr16g0735231</name>
</gene>
<evidence type="ECO:0000256" key="8">
    <source>
        <dbReference type="ARBA" id="ARBA00023242"/>
    </source>
</evidence>
<comment type="subunit">
    <text evidence="2">Homotrimer.</text>
</comment>
<accession>A0A251RXL8</accession>
<evidence type="ECO:0000256" key="9">
    <source>
        <dbReference type="RuleBase" id="RU004020"/>
    </source>
</evidence>
<evidence type="ECO:0000256" key="3">
    <source>
        <dbReference type="ARBA" id="ARBA00022553"/>
    </source>
</evidence>
<evidence type="ECO:0000256" key="4">
    <source>
        <dbReference type="ARBA" id="ARBA00023015"/>
    </source>
</evidence>
<evidence type="ECO:0000256" key="10">
    <source>
        <dbReference type="SAM" id="MobiDB-lite"/>
    </source>
</evidence>
<dbReference type="PROSITE" id="PS00434">
    <property type="entry name" value="HSF_DOMAIN"/>
    <property type="match status" value="1"/>
</dbReference>
<keyword evidence="6 13" id="KW-0238">DNA-binding</keyword>
<dbReference type="FunFam" id="1.10.10.10:FF:000037">
    <property type="entry name" value="Heat stress transcription factor B-4"/>
    <property type="match status" value="1"/>
</dbReference>
<dbReference type="Pfam" id="PF00447">
    <property type="entry name" value="HSF_DNA-bind"/>
    <property type="match status" value="1"/>
</dbReference>
<comment type="subcellular location">
    <subcellularLocation>
        <location evidence="1">Nucleus</location>
    </subcellularLocation>
</comment>
<sequence length="303" mass="34660">MALMTDNSYEGILLSLDSYKPTSAPFLTKTYQLVDDPTTDHIVSWGEQDTTFVVWRPPEFARDLLPKYFKHNNFSSFVRQLNTYGFKKVVPDRWEFANELFKKGEKHLLCEIQRRKTTHPHLTATGRSLSPPHSDDYLSMPPLSSSASTPTATTRASVIEMFSKSNSATALFEDNERLRRSNNMLMLEVAHMRKLYNDVLYFLHNHVKPSNSYPSSIMSPSTNCSLIVEKRHHSTINNIVSEHDHKVGAARTKLFGVPILLSKKRPRSEYESVNSNTMVETHKARLIIEKDDLKLELMPPSSC</sequence>
<keyword evidence="3" id="KW-0597">Phosphoprotein</keyword>
<comment type="similarity">
    <text evidence="9">Belongs to the HSF family.</text>
</comment>
<dbReference type="STRING" id="4232.A0A251RXL8"/>
<dbReference type="GO" id="GO:0005634">
    <property type="term" value="C:nucleus"/>
    <property type="evidence" value="ECO:0000318"/>
    <property type="project" value="GO_Central"/>
</dbReference>
<reference evidence="12 14" key="1">
    <citation type="journal article" date="2017" name="Nature">
        <title>The sunflower genome provides insights into oil metabolism, flowering and Asterid evolution.</title>
        <authorList>
            <person name="Badouin H."/>
            <person name="Gouzy J."/>
            <person name="Grassa C.J."/>
            <person name="Murat F."/>
            <person name="Staton S.E."/>
            <person name="Cottret L."/>
            <person name="Lelandais-Briere C."/>
            <person name="Owens G.L."/>
            <person name="Carrere S."/>
            <person name="Mayjonade B."/>
            <person name="Legrand L."/>
            <person name="Gill N."/>
            <person name="Kane N.C."/>
            <person name="Bowers J.E."/>
            <person name="Hubner S."/>
            <person name="Bellec A."/>
            <person name="Berard A."/>
            <person name="Berges H."/>
            <person name="Blanchet N."/>
            <person name="Boniface M.C."/>
            <person name="Brunel D."/>
            <person name="Catrice O."/>
            <person name="Chaidir N."/>
            <person name="Claudel C."/>
            <person name="Donnadieu C."/>
            <person name="Faraut T."/>
            <person name="Fievet G."/>
            <person name="Helmstetter N."/>
            <person name="King M."/>
            <person name="Knapp S.J."/>
            <person name="Lai Z."/>
            <person name="Le Paslier M.C."/>
            <person name="Lippi Y."/>
            <person name="Lorenzon L."/>
            <person name="Mandel J.R."/>
            <person name="Marage G."/>
            <person name="Marchand G."/>
            <person name="Marquand E."/>
            <person name="Bret-Mestries E."/>
            <person name="Morien E."/>
            <person name="Nambeesan S."/>
            <person name="Nguyen T."/>
            <person name="Pegot-Espagnet P."/>
            <person name="Pouilly N."/>
            <person name="Raftis F."/>
            <person name="Sallet E."/>
            <person name="Schiex T."/>
            <person name="Thomas J."/>
            <person name="Vandecasteele C."/>
            <person name="Vares D."/>
            <person name="Vear F."/>
            <person name="Vautrin S."/>
            <person name="Crespi M."/>
            <person name="Mangin B."/>
            <person name="Burke J.M."/>
            <person name="Salse J."/>
            <person name="Munos S."/>
            <person name="Vincourt P."/>
            <person name="Rieseberg L.H."/>
            <person name="Langlade N.B."/>
        </authorList>
    </citation>
    <scope>NUCLEOTIDE SEQUENCE [LARGE SCALE GENOMIC DNA]</scope>
    <source>
        <strain evidence="14">cv. SF193</strain>
        <tissue evidence="12">Leaves</tissue>
    </source>
</reference>
<feature type="region of interest" description="Disordered" evidence="10">
    <location>
        <begin position="120"/>
        <end position="150"/>
    </location>
</feature>
<feature type="domain" description="HSF-type DNA-binding" evidence="11">
    <location>
        <begin position="65"/>
        <end position="89"/>
    </location>
</feature>
<evidence type="ECO:0000313" key="12">
    <source>
        <dbReference type="EMBL" id="KAF5758939.1"/>
    </source>
</evidence>
<dbReference type="EMBL" id="CM007905">
    <property type="protein sequence ID" value="OTF91207.1"/>
    <property type="molecule type" value="Genomic_DNA"/>
</dbReference>
<dbReference type="InterPro" id="IPR036390">
    <property type="entry name" value="WH_DNA-bd_sf"/>
</dbReference>
<reference evidence="12" key="3">
    <citation type="submission" date="2020-06" db="EMBL/GenBank/DDBJ databases">
        <title>Helianthus annuus Genome sequencing and assembly Release 2.</title>
        <authorList>
            <person name="Gouzy J."/>
            <person name="Langlade N."/>
            <person name="Munos S."/>
        </authorList>
    </citation>
    <scope>NUCLEOTIDE SEQUENCE</scope>
    <source>
        <tissue evidence="12">Leaves</tissue>
    </source>
</reference>
<dbReference type="InterPro" id="IPR000232">
    <property type="entry name" value="HSF_DNA-bd"/>
</dbReference>